<dbReference type="RefSeq" id="WP_149424583.1">
    <property type="nucleotide sequence ID" value="NZ_CP022579.1"/>
</dbReference>
<evidence type="ECO:0000256" key="4">
    <source>
        <dbReference type="HAMAP-Rule" id="MF_00636"/>
    </source>
</evidence>
<evidence type="ECO:0000256" key="2">
    <source>
        <dbReference type="ARBA" id="ARBA00022840"/>
    </source>
</evidence>
<dbReference type="GO" id="GO:0005525">
    <property type="term" value="F:GTP binding"/>
    <property type="evidence" value="ECO:0007669"/>
    <property type="project" value="UniProtKB-UniRule"/>
</dbReference>
<dbReference type="PANTHER" id="PTHR30448:SF0">
    <property type="entry name" value="RNASE ADAPTER PROTEIN RAPZ"/>
    <property type="match status" value="1"/>
</dbReference>
<keyword evidence="2 4" id="KW-0067">ATP-binding</keyword>
<accession>A0A5C1E5W2</accession>
<keyword evidence="1 4" id="KW-0547">Nucleotide-binding</keyword>
<dbReference type="AlphaFoldDB" id="A0A5C1E5W2"/>
<sequence>MHLVLISGLSGSGKSIALNVLEDAGYFCVDNLPTSLLPALVDQLEESGYQRVAAAVDVRAGAGLAALPGILAALRPRLDLRFLFLNAKDETLVKRFSETRRRHPLARDGRALLEAIREERERLADIGDLGHHIDTSELKPAVLREWVRQFVATDPDAGLTLLFQSFGFKHGVPQDADLVFDVRCLPNPYYDPALRPLTGQDQPVIDFLAAVPDVAAMAEDIRAFVTRWLPAYIRDNRAYLTVAIGCTGGQHRSVYLTEWLAARFRAAGAAAAPGAATADPANPATPALPRVLVRHRELSGNPAPGSAR</sequence>
<dbReference type="HAMAP" id="MF_00636">
    <property type="entry name" value="RapZ_like"/>
    <property type="match status" value="1"/>
</dbReference>
<dbReference type="NCBIfam" id="NF003828">
    <property type="entry name" value="PRK05416.1"/>
    <property type="match status" value="1"/>
</dbReference>
<feature type="domain" description="RapZ-like N-terminal" evidence="5">
    <location>
        <begin position="1"/>
        <end position="154"/>
    </location>
</feature>
<gene>
    <name evidence="7" type="primary">rapZ</name>
    <name evidence="7" type="ORF">OTERR_02010</name>
</gene>
<dbReference type="PANTHER" id="PTHR30448">
    <property type="entry name" value="RNASE ADAPTER PROTEIN RAPZ"/>
    <property type="match status" value="1"/>
</dbReference>
<evidence type="ECO:0000259" key="5">
    <source>
        <dbReference type="Pfam" id="PF03668"/>
    </source>
</evidence>
<feature type="domain" description="RapZ C-terminal" evidence="6">
    <location>
        <begin position="160"/>
        <end position="268"/>
    </location>
</feature>
<dbReference type="KEGG" id="otr:OTERR_02010"/>
<evidence type="ECO:0000313" key="8">
    <source>
        <dbReference type="Proteomes" id="UP000323671"/>
    </source>
</evidence>
<dbReference type="Pfam" id="PF22740">
    <property type="entry name" value="PapZ_C"/>
    <property type="match status" value="1"/>
</dbReference>
<dbReference type="PIRSF" id="PIRSF005052">
    <property type="entry name" value="P-loopkin"/>
    <property type="match status" value="1"/>
</dbReference>
<reference evidence="7 8" key="1">
    <citation type="submission" date="2017-07" db="EMBL/GenBank/DDBJ databases">
        <title>Complete genome sequence of Oryzomicrobium terrae TPP412.</title>
        <authorList>
            <person name="Chiu L.-W."/>
            <person name="Lo K.-J."/>
            <person name="Tsai Y.-M."/>
            <person name="Lin S.-S."/>
            <person name="Kuo C.-H."/>
            <person name="Liu C.-T."/>
        </authorList>
    </citation>
    <scope>NUCLEOTIDE SEQUENCE [LARGE SCALE GENOMIC DNA]</scope>
    <source>
        <strain evidence="7 8">TPP412</strain>
    </source>
</reference>
<evidence type="ECO:0000256" key="1">
    <source>
        <dbReference type="ARBA" id="ARBA00022741"/>
    </source>
</evidence>
<dbReference type="Gene3D" id="3.40.50.300">
    <property type="entry name" value="P-loop containing nucleotide triphosphate hydrolases"/>
    <property type="match status" value="1"/>
</dbReference>
<dbReference type="InterPro" id="IPR005337">
    <property type="entry name" value="RapZ-like"/>
</dbReference>
<dbReference type="InterPro" id="IPR053931">
    <property type="entry name" value="RapZ_C"/>
</dbReference>
<dbReference type="Proteomes" id="UP000323671">
    <property type="component" value="Chromosome"/>
</dbReference>
<dbReference type="EMBL" id="CP022579">
    <property type="protein sequence ID" value="QEL63677.1"/>
    <property type="molecule type" value="Genomic_DNA"/>
</dbReference>
<dbReference type="Pfam" id="PF03668">
    <property type="entry name" value="RapZ-like_N"/>
    <property type="match status" value="1"/>
</dbReference>
<keyword evidence="8" id="KW-1185">Reference proteome</keyword>
<evidence type="ECO:0000259" key="6">
    <source>
        <dbReference type="Pfam" id="PF22740"/>
    </source>
</evidence>
<dbReference type="SUPFAM" id="SSF52540">
    <property type="entry name" value="P-loop containing nucleoside triphosphate hydrolases"/>
    <property type="match status" value="1"/>
</dbReference>
<dbReference type="InterPro" id="IPR053930">
    <property type="entry name" value="RapZ-like_N"/>
</dbReference>
<evidence type="ECO:0000313" key="7">
    <source>
        <dbReference type="EMBL" id="QEL63677.1"/>
    </source>
</evidence>
<feature type="binding site" evidence="4">
    <location>
        <begin position="8"/>
        <end position="15"/>
    </location>
    <ligand>
        <name>ATP</name>
        <dbReference type="ChEBI" id="CHEBI:30616"/>
    </ligand>
</feature>
<feature type="binding site" evidence="4">
    <location>
        <begin position="57"/>
        <end position="60"/>
    </location>
    <ligand>
        <name>GTP</name>
        <dbReference type="ChEBI" id="CHEBI:37565"/>
    </ligand>
</feature>
<keyword evidence="3 4" id="KW-0342">GTP-binding</keyword>
<protein>
    <submittedName>
        <fullName evidence="7">RNase adapter protein RapZ</fullName>
    </submittedName>
</protein>
<proteinExistence type="inferred from homology"/>
<evidence type="ECO:0000256" key="3">
    <source>
        <dbReference type="ARBA" id="ARBA00023134"/>
    </source>
</evidence>
<dbReference type="GO" id="GO:0005524">
    <property type="term" value="F:ATP binding"/>
    <property type="evidence" value="ECO:0007669"/>
    <property type="project" value="UniProtKB-UniRule"/>
</dbReference>
<dbReference type="InterPro" id="IPR027417">
    <property type="entry name" value="P-loop_NTPase"/>
</dbReference>
<name>A0A5C1E5W2_9RHOO</name>
<organism evidence="7 8">
    <name type="scientific">Oryzomicrobium terrae</name>
    <dbReference type="NCBI Taxonomy" id="1735038"/>
    <lineage>
        <taxon>Bacteria</taxon>
        <taxon>Pseudomonadati</taxon>
        <taxon>Pseudomonadota</taxon>
        <taxon>Betaproteobacteria</taxon>
        <taxon>Rhodocyclales</taxon>
        <taxon>Rhodocyclaceae</taxon>
        <taxon>Oryzomicrobium</taxon>
    </lineage>
</organism>